<name>A0A516SIM1_9NEIS</name>
<dbReference type="OrthoDB" id="9027184at2"/>
<dbReference type="EMBL" id="CP041730">
    <property type="protein sequence ID" value="QDQ27997.1"/>
    <property type="molecule type" value="Genomic_DNA"/>
</dbReference>
<dbReference type="KEGG" id="cari:FNU76_17505"/>
<dbReference type="AlphaFoldDB" id="A0A516SIM1"/>
<dbReference type="Proteomes" id="UP000317550">
    <property type="component" value="Chromosome"/>
</dbReference>
<protein>
    <recommendedName>
        <fullName evidence="3">Baseplate protein J-like domain-containing protein</fullName>
    </recommendedName>
</protein>
<organism evidence="1 2">
    <name type="scientific">Chitinimonas arctica</name>
    <dbReference type="NCBI Taxonomy" id="2594795"/>
    <lineage>
        <taxon>Bacteria</taxon>
        <taxon>Pseudomonadati</taxon>
        <taxon>Pseudomonadota</taxon>
        <taxon>Betaproteobacteria</taxon>
        <taxon>Neisseriales</taxon>
        <taxon>Chitinibacteraceae</taxon>
        <taxon>Chitinimonas</taxon>
    </lineage>
</organism>
<evidence type="ECO:0008006" key="3">
    <source>
        <dbReference type="Google" id="ProtNLM"/>
    </source>
</evidence>
<keyword evidence="2" id="KW-1185">Reference proteome</keyword>
<evidence type="ECO:0000313" key="1">
    <source>
        <dbReference type="EMBL" id="QDQ27997.1"/>
    </source>
</evidence>
<accession>A0A516SIM1</accession>
<sequence length="370" mass="40401">MAFELPDLDTKDSAGLQAALIRRIPQFTTEWTDFNDSDPGITLLQLLCWISESLLYQTNAIPIQTQQNFLRQVLGLAFSSNVTPYSQNAQQQYDFAFEALRSVLAQMENGQALSKAQLQQAVLNFLNAPYLALSLQDVDKLAMETNLMLLAQQAQSGKPPALLVQRADSLVRDSATRLYILSSAKWAYRLPSYPNTLPPDAAGGLRRVLVYQAPNGSAAQTAKQNEANLLAQVNYYLRPRVLLGSRVDVAAAQLTAINIGAAVTCPAHVDLGTVLDAMMSSVFTYFLPTDRWAYNQAPLAANVQLLLERVPGVASVERLTLAFVPTVRLADFAQLGVNAVLADLPPGPAALVYRGLPRLRCLSLYARHAA</sequence>
<gene>
    <name evidence="1" type="ORF">FNU76_17505</name>
</gene>
<reference evidence="2" key="1">
    <citation type="submission" date="2019-07" db="EMBL/GenBank/DDBJ databases">
        <title>Chitinimonas sp. nov., isolated from Ny-Alesund, arctica soil.</title>
        <authorList>
            <person name="Xu Q."/>
            <person name="Peng F."/>
        </authorList>
    </citation>
    <scope>NUCLEOTIDE SEQUENCE [LARGE SCALE GENOMIC DNA]</scope>
    <source>
        <strain evidence="2">R3-44</strain>
    </source>
</reference>
<proteinExistence type="predicted"/>
<dbReference type="RefSeq" id="WP_144279384.1">
    <property type="nucleotide sequence ID" value="NZ_CP041730.1"/>
</dbReference>
<evidence type="ECO:0000313" key="2">
    <source>
        <dbReference type="Proteomes" id="UP000317550"/>
    </source>
</evidence>